<dbReference type="InterPro" id="IPR036097">
    <property type="entry name" value="HisK_dim/P_sf"/>
</dbReference>
<evidence type="ECO:0000259" key="8">
    <source>
        <dbReference type="PROSITE" id="PS50113"/>
    </source>
</evidence>
<evidence type="ECO:0000259" key="7">
    <source>
        <dbReference type="PROSITE" id="PS50112"/>
    </source>
</evidence>
<name>D3T213_NATMM</name>
<dbReference type="FunFam" id="3.30.565.10:FF:000006">
    <property type="entry name" value="Sensor histidine kinase WalK"/>
    <property type="match status" value="1"/>
</dbReference>
<evidence type="ECO:0000313" key="9">
    <source>
        <dbReference type="EMBL" id="ADD07622.1"/>
    </source>
</evidence>
<dbReference type="SMART" id="SM00091">
    <property type="entry name" value="PAS"/>
    <property type="match status" value="4"/>
</dbReference>
<dbReference type="PRINTS" id="PR00344">
    <property type="entry name" value="BCTRLSENSOR"/>
</dbReference>
<accession>D3T213</accession>
<feature type="domain" description="PAS" evidence="7">
    <location>
        <begin position="80"/>
        <end position="117"/>
    </location>
</feature>
<dbReference type="PANTHER" id="PTHR43304:SF1">
    <property type="entry name" value="PAC DOMAIN-CONTAINING PROTEIN"/>
    <property type="match status" value="1"/>
</dbReference>
<feature type="domain" description="Histidine kinase" evidence="6">
    <location>
        <begin position="574"/>
        <end position="786"/>
    </location>
</feature>
<dbReference type="eggNOG" id="arCOG02358">
    <property type="taxonomic scope" value="Archaea"/>
</dbReference>
<dbReference type="RefSeq" id="WP_004216154.1">
    <property type="nucleotide sequence ID" value="NC_013924.1"/>
</dbReference>
<evidence type="ECO:0000313" key="11">
    <source>
        <dbReference type="Proteomes" id="UP000001879"/>
    </source>
</evidence>
<evidence type="ECO:0000313" key="10">
    <source>
        <dbReference type="EMBL" id="ELY27099.1"/>
    </source>
</evidence>
<organism evidence="9 11">
    <name type="scientific">Natrialba magadii (strain ATCC 43099 / DSM 3394 / CCM 3739 / CIP 104546 / IAM 13178 / JCM 8861 / NBRC 102185 / NCIMB 2190 / MS3)</name>
    <name type="common">Natronobacterium magadii</name>
    <dbReference type="NCBI Taxonomy" id="547559"/>
    <lineage>
        <taxon>Archaea</taxon>
        <taxon>Methanobacteriati</taxon>
        <taxon>Methanobacteriota</taxon>
        <taxon>Stenosarchaea group</taxon>
        <taxon>Halobacteria</taxon>
        <taxon>Halobacteriales</taxon>
        <taxon>Natrialbaceae</taxon>
        <taxon>Natrialba</taxon>
    </lineage>
</organism>
<dbReference type="EC" id="2.7.13.3" evidence="2"/>
<feature type="domain" description="PAC" evidence="8">
    <location>
        <begin position="269"/>
        <end position="321"/>
    </location>
</feature>
<dbReference type="InterPro" id="IPR052162">
    <property type="entry name" value="Sensor_kinase/Photoreceptor"/>
</dbReference>
<dbReference type="InterPro" id="IPR003661">
    <property type="entry name" value="HisK_dim/P_dom"/>
</dbReference>
<dbReference type="Pfam" id="PF00512">
    <property type="entry name" value="HisKA"/>
    <property type="match status" value="1"/>
</dbReference>
<feature type="domain" description="PAC" evidence="8">
    <location>
        <begin position="390"/>
        <end position="442"/>
    </location>
</feature>
<sequence>MSSTPLTDTLRETLATFEEGGAPQTTTEVAEQFDLGRRSAYERLERLVDHDQLETKKVGGNGRVWWRPATVGGATTQDAVDSDLGKVFDRISDSFYALDEELRFRYLNDTAADLFGLDEGAIGSDIRNENVTETYENALCEALETQEPVTFEDYYPPLDKWFQNVIYSSESGLSVYTRNITERKRREQELARYETIVETSPIGITIVDSDGKMQFANDRAEEIYGRSKAQINDLSFDDSDWNEVDVDSTPLPDDEKPFPQIIESKDSVFDHVSGVSRPDGERVWVSVNGAPVYDERGEIESVVFSIEDVTERRERQRALEESERRYRTLAENFQNGLVTQFDEELRYTLAAGQAFDYLPHSPDDVEGQHLHEVWDTDVADTIEPVYQTVLEGEKQSIEGTSEGCEWIVQVVPLTDQDGEIHGGTAIALDITERKERERALEESERRYRTLAENFPNGAVGLFDDDLRYTAVGGELLDTVGVSPEDWVGNSVYDTYPDELVEEVKQYFEAALEGKMNSFEVEYHNRNLFVNTLPVRNVDDEVYAGMLVVQDVTERREYQRKLEASNERLEQFAYAVSHDLQEPLRMVTSYLQLLDQRYGDALGEDGEEFIEFAVDGAERMRAMIDGLLEYSRVETQGEPFEPVDLDAILEEVRDDLQLRIAETEAEITADDLPTVAGDASQLRQVFQNLLNNAIEYSGDEPPRIDIDAERVGGQWQITVSDHGIGINPDNQDRVFEVFQRLHTSNEHPGTGIGLALCQRIVERHDGELWVESEPGDGSAFSFTLPVP</sequence>
<dbReference type="OrthoDB" id="106630at2157"/>
<dbReference type="PROSITE" id="PS50109">
    <property type="entry name" value="HIS_KIN"/>
    <property type="match status" value="1"/>
</dbReference>
<dbReference type="InterPro" id="IPR036890">
    <property type="entry name" value="HATPase_C_sf"/>
</dbReference>
<dbReference type="InterPro" id="IPR035965">
    <property type="entry name" value="PAS-like_dom_sf"/>
</dbReference>
<dbReference type="eggNOG" id="arCOG06796">
    <property type="taxonomic scope" value="Archaea"/>
</dbReference>
<keyword evidence="11" id="KW-1185">Reference proteome</keyword>
<reference evidence="9 11" key="2">
    <citation type="journal article" date="2012" name="BMC Genomics">
        <title>A comparative genomics perspective on the genetic content of the alkaliphilic haloarchaeon Natrialba magadii ATCC 43099T.</title>
        <authorList>
            <person name="Siddaramappa S."/>
            <person name="Challacombe J.F."/>
            <person name="Decastro R.E."/>
            <person name="Pfeiffer F."/>
            <person name="Sastre D.E."/>
            <person name="Gimenez M.I."/>
            <person name="Paggi R.A."/>
            <person name="Detter J.C."/>
            <person name="Davenport K.W."/>
            <person name="Goodwin L.A."/>
            <person name="Kyrpides N."/>
            <person name="Tapia R."/>
            <person name="Pitluck S."/>
            <person name="Lucas S."/>
            <person name="Woyke T."/>
            <person name="Maupin-Furlow J.A."/>
        </authorList>
    </citation>
    <scope>NUCLEOTIDE SEQUENCE [LARGE SCALE GENOMIC DNA]</scope>
    <source>
        <strain evidence="9">ATCC 43099</strain>
        <strain evidence="11">ATCC 43099 / DSM 3394 / CCM 3739 / CIP 104546 / IAM 13178 / JCM 8861 / NBRC 102185 / NCIMB 2190 / MS3</strain>
    </source>
</reference>
<reference evidence="10 12" key="3">
    <citation type="journal article" date="2014" name="PLoS Genet.">
        <title>Phylogenetically driven sequencing of extremely halophilic archaea reveals strategies for static and dynamic osmo-response.</title>
        <authorList>
            <person name="Becker E.A."/>
            <person name="Seitzer P.M."/>
            <person name="Tritt A."/>
            <person name="Larsen D."/>
            <person name="Krusor M."/>
            <person name="Yao A.I."/>
            <person name="Wu D."/>
            <person name="Madern D."/>
            <person name="Eisen J.A."/>
            <person name="Darling A.E."/>
            <person name="Facciotti M.T."/>
        </authorList>
    </citation>
    <scope>NUCLEOTIDE SEQUENCE [LARGE SCALE GENOMIC DNA]</scope>
    <source>
        <strain evidence="12">ATCC 43099 / DSM 3394 / CCM 3739 / CIP 104546 / IAM 13178 / JCM 8861 / NBRC 102185 / NCIMB 2190 / MS3</strain>
        <strain evidence="10">MS-3</strain>
    </source>
</reference>
<dbReference type="HOGENOM" id="CLU_000445_114_71_2"/>
<feature type="domain" description="PAS" evidence="7">
    <location>
        <begin position="443"/>
        <end position="514"/>
    </location>
</feature>
<dbReference type="SMART" id="SM00086">
    <property type="entry name" value="PAC"/>
    <property type="match status" value="3"/>
</dbReference>
<dbReference type="InterPro" id="IPR036390">
    <property type="entry name" value="WH_DNA-bd_sf"/>
</dbReference>
<keyword evidence="9" id="KW-0614">Plasmid</keyword>
<dbReference type="EMBL" id="AOHS01000050">
    <property type="protein sequence ID" value="ELY27099.1"/>
    <property type="molecule type" value="Genomic_DNA"/>
</dbReference>
<dbReference type="PANTHER" id="PTHR43304">
    <property type="entry name" value="PHYTOCHROME-LIKE PROTEIN CPH1"/>
    <property type="match status" value="1"/>
</dbReference>
<dbReference type="InterPro" id="IPR000700">
    <property type="entry name" value="PAS-assoc_C"/>
</dbReference>
<reference evidence="9" key="4">
    <citation type="submission" date="2016-09" db="EMBL/GenBank/DDBJ databases">
        <authorList>
            <person name="Pfeiffer F."/>
        </authorList>
    </citation>
    <scope>NUCLEOTIDE SEQUENCE</scope>
    <source>
        <strain evidence="9">ATCC 43099</strain>
        <plasmid evidence="9">pNMAG02</plasmid>
    </source>
</reference>
<dbReference type="SUPFAM" id="SSF55785">
    <property type="entry name" value="PYP-like sensor domain (PAS domain)"/>
    <property type="match status" value="4"/>
</dbReference>
<dbReference type="Gene3D" id="1.10.287.130">
    <property type="match status" value="1"/>
</dbReference>
<dbReference type="eggNOG" id="arCOG02329">
    <property type="taxonomic scope" value="Archaea"/>
</dbReference>
<dbReference type="Pfam" id="PF02518">
    <property type="entry name" value="HATPase_c"/>
    <property type="match status" value="1"/>
</dbReference>
<dbReference type="SUPFAM" id="SSF46785">
    <property type="entry name" value="Winged helix' DNA-binding domain"/>
    <property type="match status" value="1"/>
</dbReference>
<evidence type="ECO:0000256" key="2">
    <source>
        <dbReference type="ARBA" id="ARBA00012438"/>
    </source>
</evidence>
<feature type="domain" description="PAS" evidence="7">
    <location>
        <begin position="189"/>
        <end position="231"/>
    </location>
</feature>
<evidence type="ECO:0000256" key="1">
    <source>
        <dbReference type="ARBA" id="ARBA00000085"/>
    </source>
</evidence>
<dbReference type="SMART" id="SM00387">
    <property type="entry name" value="HATPase_c"/>
    <property type="match status" value="1"/>
</dbReference>
<dbReference type="PROSITE" id="PS50113">
    <property type="entry name" value="PAC"/>
    <property type="match status" value="3"/>
</dbReference>
<dbReference type="eggNOG" id="arCOG08095">
    <property type="taxonomic scope" value="Archaea"/>
</dbReference>
<gene>
    <name evidence="9" type="ordered locus">Nmag_4101</name>
    <name evidence="10" type="ORF">C500_14715</name>
</gene>
<dbReference type="Pfam" id="PF08448">
    <property type="entry name" value="PAS_4"/>
    <property type="match status" value="4"/>
</dbReference>
<keyword evidence="5 9" id="KW-0418">Kinase</keyword>
<dbReference type="PROSITE" id="PS50112">
    <property type="entry name" value="PAS"/>
    <property type="match status" value="3"/>
</dbReference>
<dbReference type="NCBIfam" id="TIGR00229">
    <property type="entry name" value="sensory_box"/>
    <property type="match status" value="3"/>
</dbReference>
<dbReference type="InterPro" id="IPR001610">
    <property type="entry name" value="PAC"/>
</dbReference>
<dbReference type="Gene3D" id="3.30.565.10">
    <property type="entry name" value="Histidine kinase-like ATPase, C-terminal domain"/>
    <property type="match status" value="1"/>
</dbReference>
<dbReference type="InterPro" id="IPR013656">
    <property type="entry name" value="PAS_4"/>
</dbReference>
<dbReference type="InterPro" id="IPR005467">
    <property type="entry name" value="His_kinase_dom"/>
</dbReference>
<evidence type="ECO:0000259" key="6">
    <source>
        <dbReference type="PROSITE" id="PS50109"/>
    </source>
</evidence>
<dbReference type="InterPro" id="IPR000014">
    <property type="entry name" value="PAS"/>
</dbReference>
<comment type="catalytic activity">
    <reaction evidence="1">
        <text>ATP + protein L-histidine = ADP + protein N-phospho-L-histidine.</text>
        <dbReference type="EC" id="2.7.13.3"/>
    </reaction>
</comment>
<evidence type="ECO:0000256" key="5">
    <source>
        <dbReference type="ARBA" id="ARBA00022777"/>
    </source>
</evidence>
<dbReference type="Proteomes" id="UP000001879">
    <property type="component" value="Plasmid pNMAG02"/>
</dbReference>
<dbReference type="PATRIC" id="fig|547559.17.peg.2905"/>
<keyword evidence="4 9" id="KW-0808">Transferase</keyword>
<dbReference type="KEGG" id="nmg:Nmag_4101"/>
<dbReference type="Proteomes" id="UP000011543">
    <property type="component" value="Unassembled WGS sequence"/>
</dbReference>
<dbReference type="SUPFAM" id="SSF55874">
    <property type="entry name" value="ATPase domain of HSP90 chaperone/DNA topoisomerase II/histidine kinase"/>
    <property type="match status" value="1"/>
</dbReference>
<dbReference type="GO" id="GO:0000155">
    <property type="term" value="F:phosphorelay sensor kinase activity"/>
    <property type="evidence" value="ECO:0007669"/>
    <property type="project" value="InterPro"/>
</dbReference>
<evidence type="ECO:0000313" key="12">
    <source>
        <dbReference type="Proteomes" id="UP000011543"/>
    </source>
</evidence>
<dbReference type="eggNOG" id="arCOG06712">
    <property type="taxonomic scope" value="Archaea"/>
</dbReference>
<dbReference type="InterPro" id="IPR004358">
    <property type="entry name" value="Sig_transdc_His_kin-like_C"/>
</dbReference>
<dbReference type="Gene3D" id="3.30.450.20">
    <property type="entry name" value="PAS domain"/>
    <property type="match status" value="4"/>
</dbReference>
<dbReference type="SMART" id="SM00388">
    <property type="entry name" value="HisKA"/>
    <property type="match status" value="1"/>
</dbReference>
<dbReference type="PaxDb" id="547559-Nmag_4101"/>
<keyword evidence="3" id="KW-0597">Phosphoprotein</keyword>
<evidence type="ECO:0000256" key="4">
    <source>
        <dbReference type="ARBA" id="ARBA00022679"/>
    </source>
</evidence>
<dbReference type="GeneID" id="8828835"/>
<dbReference type="SUPFAM" id="SSF47384">
    <property type="entry name" value="Homodimeric domain of signal transducing histidine kinase"/>
    <property type="match status" value="1"/>
</dbReference>
<reference evidence="11" key="1">
    <citation type="submission" date="2010-02" db="EMBL/GenBank/DDBJ databases">
        <title>Complete sequence of plasmid 2 of Natrialba magadii ATCC 43099.</title>
        <authorList>
            <consortium name="US DOE Joint Genome Institute"/>
            <person name="Lucas S."/>
            <person name="Copeland A."/>
            <person name="Lapidus A."/>
            <person name="Cheng J.-F."/>
            <person name="Bruce D."/>
            <person name="Goodwin L."/>
            <person name="Pitluck S."/>
            <person name="Davenport K."/>
            <person name="Saunders E."/>
            <person name="Detter J.C."/>
            <person name="Han C."/>
            <person name="Tapia R."/>
            <person name="Land M."/>
            <person name="Hauser L."/>
            <person name="Kyrpides N."/>
            <person name="Mikhailova N."/>
            <person name="De Castro R.E."/>
            <person name="Maupin-Furlow J.A."/>
            <person name="Woyke T."/>
        </authorList>
    </citation>
    <scope>NUCLEOTIDE SEQUENCE [LARGE SCALE GENOMIC DNA]</scope>
    <source>
        <strain evidence="11">ATCC 43099 / DSM 3394 / CCM 3739 / CIP 104546 / IAM 13178 / JCM 8861 / NBRC 102185 / NCIMB 2190 / MS3</strain>
        <plasmid evidence="11">pNMAG02</plasmid>
    </source>
</reference>
<proteinExistence type="predicted"/>
<dbReference type="EMBL" id="CP001934">
    <property type="protein sequence ID" value="ADD07622.1"/>
    <property type="molecule type" value="Genomic_DNA"/>
</dbReference>
<protein>
    <recommendedName>
        <fullName evidence="2">histidine kinase</fullName>
        <ecNumber evidence="2">2.7.13.3</ecNumber>
    </recommendedName>
</protein>
<dbReference type="AlphaFoldDB" id="D3T213"/>
<dbReference type="CDD" id="cd00082">
    <property type="entry name" value="HisKA"/>
    <property type="match status" value="1"/>
</dbReference>
<evidence type="ECO:0000256" key="3">
    <source>
        <dbReference type="ARBA" id="ARBA00022553"/>
    </source>
</evidence>
<geneLocation type="plasmid" evidence="9 11">
    <name>pNMAG02</name>
</geneLocation>
<dbReference type="CDD" id="cd00130">
    <property type="entry name" value="PAS"/>
    <property type="match status" value="2"/>
</dbReference>
<dbReference type="InterPro" id="IPR003594">
    <property type="entry name" value="HATPase_dom"/>
</dbReference>
<feature type="domain" description="PAC" evidence="8">
    <location>
        <begin position="509"/>
        <end position="563"/>
    </location>
</feature>